<dbReference type="InterPro" id="IPR026369">
    <property type="entry name" value="CxxC_20_CxxC"/>
</dbReference>
<feature type="transmembrane region" description="Helical" evidence="1">
    <location>
        <begin position="232"/>
        <end position="250"/>
    </location>
</feature>
<dbReference type="NCBIfam" id="TIGR04104">
    <property type="entry name" value="cxxc_20_cxxc"/>
    <property type="match status" value="1"/>
</dbReference>
<feature type="transmembrane region" description="Helical" evidence="1">
    <location>
        <begin position="94"/>
        <end position="114"/>
    </location>
</feature>
<evidence type="ECO:0008006" key="4">
    <source>
        <dbReference type="Google" id="ProtNLM"/>
    </source>
</evidence>
<evidence type="ECO:0000256" key="1">
    <source>
        <dbReference type="SAM" id="Phobius"/>
    </source>
</evidence>
<dbReference type="EMBL" id="NHNT01000002">
    <property type="protein sequence ID" value="OUZ39960.1"/>
    <property type="molecule type" value="Genomic_DNA"/>
</dbReference>
<dbReference type="Proteomes" id="UP000196594">
    <property type="component" value="Unassembled WGS sequence"/>
</dbReference>
<proteinExistence type="predicted"/>
<sequence length="287" mass="33881">MMIKEKWQQELTRLHLTEQQKINLMQTIDHSKRPKRQKNWTIVIAPIFVFTALFFLYLMTNDPFVSPLNQASDPVTESYETEHSAEVIRRGKHVAIISLLLILNGVLATIVFFTMKRWQKPKIRKLRETVYRWRYLLIILSPFIVYAIGSLIQMFEVAIQWLKLSIFMLIIILQIVLLFYFARNTTGEVCCPHCRHSYSKKEQIKMVCKLKMELRCPMCKEKLFYSRKYRQIIGGLSMLISPTIIFSSSFGLPTTLTILCLVFYVLTMFLVVMPLYLELTEEEEFLL</sequence>
<evidence type="ECO:0000313" key="3">
    <source>
        <dbReference type="Proteomes" id="UP000196594"/>
    </source>
</evidence>
<keyword evidence="1" id="KW-0472">Membrane</keyword>
<name>A0ABX3ZJP6_9BACL</name>
<keyword evidence="1" id="KW-1133">Transmembrane helix</keyword>
<reference evidence="2 3" key="1">
    <citation type="journal article" date="2017" name="Int. J. Syst. Evol. Microbiol.">
        <title>Solibacillus kalamii sp. nov., isolated from a high-efficiency particulate arrestance filter system used in the International Space Station.</title>
        <authorList>
            <person name="Checinska Sielaff A."/>
            <person name="Kumar R.M."/>
            <person name="Pal D."/>
            <person name="Mayilraj S."/>
            <person name="Venkateswaran K."/>
        </authorList>
    </citation>
    <scope>NUCLEOTIDE SEQUENCE [LARGE SCALE GENOMIC DNA]</scope>
    <source>
        <strain evidence="2 3">ISSFR-015</strain>
    </source>
</reference>
<feature type="transmembrane region" description="Helical" evidence="1">
    <location>
        <begin position="161"/>
        <end position="182"/>
    </location>
</feature>
<feature type="transmembrane region" description="Helical" evidence="1">
    <location>
        <begin position="135"/>
        <end position="155"/>
    </location>
</feature>
<protein>
    <recommendedName>
        <fullName evidence="4">CXXC-20-CXXC protein</fullName>
    </recommendedName>
</protein>
<comment type="caution">
    <text evidence="2">The sequence shown here is derived from an EMBL/GenBank/DDBJ whole genome shotgun (WGS) entry which is preliminary data.</text>
</comment>
<accession>A0ABX3ZJP6</accession>
<keyword evidence="1" id="KW-0812">Transmembrane</keyword>
<evidence type="ECO:0000313" key="2">
    <source>
        <dbReference type="EMBL" id="OUZ39960.1"/>
    </source>
</evidence>
<keyword evidence="3" id="KW-1185">Reference proteome</keyword>
<organism evidence="2 3">
    <name type="scientific">Solibacillus kalamii</name>
    <dbReference type="NCBI Taxonomy" id="1748298"/>
    <lineage>
        <taxon>Bacteria</taxon>
        <taxon>Bacillati</taxon>
        <taxon>Bacillota</taxon>
        <taxon>Bacilli</taxon>
        <taxon>Bacillales</taxon>
        <taxon>Caryophanaceae</taxon>
        <taxon>Solibacillus</taxon>
    </lineage>
</organism>
<feature type="transmembrane region" description="Helical" evidence="1">
    <location>
        <begin position="40"/>
        <end position="59"/>
    </location>
</feature>
<feature type="transmembrane region" description="Helical" evidence="1">
    <location>
        <begin position="256"/>
        <end position="277"/>
    </location>
</feature>
<gene>
    <name evidence="2" type="ORF">CBM15_05470</name>
</gene>